<evidence type="ECO:0000256" key="1">
    <source>
        <dbReference type="ARBA" id="ARBA00022737"/>
    </source>
</evidence>
<feature type="domain" description="CBS" evidence="3">
    <location>
        <begin position="25"/>
        <end position="83"/>
    </location>
</feature>
<dbReference type="Gene3D" id="3.30.565.10">
    <property type="entry name" value="Histidine kinase-like ATPase, C-terminal domain"/>
    <property type="match status" value="1"/>
</dbReference>
<dbReference type="SMART" id="SM00116">
    <property type="entry name" value="CBS"/>
    <property type="match status" value="2"/>
</dbReference>
<keyword evidence="1" id="KW-0677">Repeat</keyword>
<dbReference type="EMBL" id="LJVE01000003">
    <property type="protein sequence ID" value="KPL15886.1"/>
    <property type="molecule type" value="Genomic_DNA"/>
</dbReference>
<keyword evidence="2" id="KW-0129">CBS domain</keyword>
<accession>A0A0S8K4L3</accession>
<reference evidence="4 5" key="1">
    <citation type="journal article" date="2015" name="Microbiome">
        <title>Genomic resolution of linkages in carbon, nitrogen, and sulfur cycling among widespread estuary sediment bacteria.</title>
        <authorList>
            <person name="Baker B.J."/>
            <person name="Lazar C.S."/>
            <person name="Teske A.P."/>
            <person name="Dick G.J."/>
        </authorList>
    </citation>
    <scope>NUCLEOTIDE SEQUENCE [LARGE SCALE GENOMIC DNA]</scope>
    <source>
        <strain evidence="4">SM1_77</strain>
    </source>
</reference>
<dbReference type="InterPro" id="IPR000644">
    <property type="entry name" value="CBS_dom"/>
</dbReference>
<dbReference type="Pfam" id="PF00571">
    <property type="entry name" value="CBS"/>
    <property type="match status" value="2"/>
</dbReference>
<dbReference type="SUPFAM" id="SSF54631">
    <property type="entry name" value="CBS-domain pair"/>
    <property type="match status" value="1"/>
</dbReference>
<dbReference type="InterPro" id="IPR036890">
    <property type="entry name" value="HATPase_C_sf"/>
</dbReference>
<gene>
    <name evidence="4" type="ORF">AMJ74_00395</name>
</gene>
<dbReference type="InterPro" id="IPR046342">
    <property type="entry name" value="CBS_dom_sf"/>
</dbReference>
<evidence type="ECO:0000259" key="3">
    <source>
        <dbReference type="PROSITE" id="PS51371"/>
    </source>
</evidence>
<dbReference type="PROSITE" id="PS51371">
    <property type="entry name" value="CBS"/>
    <property type="match status" value="2"/>
</dbReference>
<evidence type="ECO:0000313" key="5">
    <source>
        <dbReference type="Proteomes" id="UP000050975"/>
    </source>
</evidence>
<dbReference type="PANTHER" id="PTHR48108">
    <property type="entry name" value="CBS DOMAIN-CONTAINING PROTEIN CBSX2, CHLOROPLASTIC"/>
    <property type="match status" value="1"/>
</dbReference>
<dbReference type="Proteomes" id="UP000050975">
    <property type="component" value="Unassembled WGS sequence"/>
</dbReference>
<protein>
    <recommendedName>
        <fullName evidence="3">CBS domain-containing protein</fullName>
    </recommendedName>
</protein>
<feature type="domain" description="CBS" evidence="3">
    <location>
        <begin position="87"/>
        <end position="144"/>
    </location>
</feature>
<dbReference type="PANTHER" id="PTHR48108:SF6">
    <property type="entry name" value="CBS DOMAIN-CONTAINING PROTEIN CBSX1, CHLOROPLASTIC"/>
    <property type="match status" value="1"/>
</dbReference>
<dbReference type="Gene3D" id="3.10.580.10">
    <property type="entry name" value="CBS-domain"/>
    <property type="match status" value="2"/>
</dbReference>
<dbReference type="SMART" id="SM00387">
    <property type="entry name" value="HATPase_c"/>
    <property type="match status" value="1"/>
</dbReference>
<dbReference type="Pfam" id="PF02518">
    <property type="entry name" value="HATPase_c"/>
    <property type="match status" value="1"/>
</dbReference>
<dbReference type="InterPro" id="IPR051462">
    <property type="entry name" value="CBS_domain-containing"/>
</dbReference>
<dbReference type="InterPro" id="IPR003594">
    <property type="entry name" value="HATPase_dom"/>
</dbReference>
<evidence type="ECO:0000313" key="4">
    <source>
        <dbReference type="EMBL" id="KPL15886.1"/>
    </source>
</evidence>
<name>A0A0S8K4L3_UNCW3</name>
<dbReference type="AlphaFoldDB" id="A0A0S8K4L3"/>
<comment type="caution">
    <text evidence="4">The sequence shown here is derived from an EMBL/GenBank/DDBJ whole genome shotgun (WGS) entry which is preliminary data.</text>
</comment>
<sequence>MPVAMDERISKVQELIYEIRVGDVMTTDVITVKPDTPMSKLRNILREKHISGTPVVDDDKLIGIVSIEDFIRWLSEHRPDCPISEEMTKDVRTLYADEHLVQAVNRFEQHGFGRFAVLDRNTEKLVGIITKGDIIEGLLKKLEVCQEEEEELYRQRVKHFFEDILADKVELLFEYNIPGKDFKHAGEGASRLKTTLRRLGLDPQVVRRVAIATYEAEMNLVIYTEGGRVCVSVEPHEIFIRVEDSGPGIPDVNKALEPGYSTAPEWVRNMGFGAGMGLNNIRKCASKMVLRSRVGKGTQLHIRIATGNGAGSDAE</sequence>
<evidence type="ECO:0000256" key="2">
    <source>
        <dbReference type="PROSITE-ProRule" id="PRU00703"/>
    </source>
</evidence>
<organism evidence="4 5">
    <name type="scientific">candidate division WOR_3 bacterium SM1_77</name>
    <dbReference type="NCBI Taxonomy" id="1703778"/>
    <lineage>
        <taxon>Bacteria</taxon>
        <taxon>Bacteria division WOR-3</taxon>
    </lineage>
</organism>
<proteinExistence type="predicted"/>
<dbReference type="SUPFAM" id="SSF55874">
    <property type="entry name" value="ATPase domain of HSP90 chaperone/DNA topoisomerase II/histidine kinase"/>
    <property type="match status" value="1"/>
</dbReference>